<dbReference type="SUPFAM" id="SSF69322">
    <property type="entry name" value="Tricorn protease domain 2"/>
    <property type="match status" value="1"/>
</dbReference>
<accession>A0A0C9WYS0</accession>
<sequence length="65" mass="7246">ISFSPDGEFVALAEEAGLVTIRRTRGPWTILRTYRAGKNIRGLVWHPTRSYVLFVGTGAGHIYTI</sequence>
<evidence type="ECO:0008006" key="3">
    <source>
        <dbReference type="Google" id="ProtNLM"/>
    </source>
</evidence>
<dbReference type="EMBL" id="KN838565">
    <property type="protein sequence ID" value="KIK04945.1"/>
    <property type="molecule type" value="Genomic_DNA"/>
</dbReference>
<dbReference type="Gene3D" id="2.130.10.10">
    <property type="entry name" value="YVTN repeat-like/Quinoprotein amine dehydrogenase"/>
    <property type="match status" value="1"/>
</dbReference>
<dbReference type="HOGENOM" id="CLU_2644658_0_0_1"/>
<dbReference type="Proteomes" id="UP000054477">
    <property type="component" value="Unassembled WGS sequence"/>
</dbReference>
<dbReference type="OrthoDB" id="3066114at2759"/>
<keyword evidence="2" id="KW-1185">Reference proteome</keyword>
<dbReference type="InterPro" id="IPR015943">
    <property type="entry name" value="WD40/YVTN_repeat-like_dom_sf"/>
</dbReference>
<evidence type="ECO:0000313" key="1">
    <source>
        <dbReference type="EMBL" id="KIK04945.1"/>
    </source>
</evidence>
<name>A0A0C9WYS0_9AGAR</name>
<feature type="non-terminal residue" evidence="1">
    <location>
        <position position="1"/>
    </location>
</feature>
<protein>
    <recommendedName>
        <fullName evidence="3">Anaphase-promoting complex subunit 4 WD40 domain-containing protein</fullName>
    </recommendedName>
</protein>
<reference evidence="1 2" key="1">
    <citation type="submission" date="2014-04" db="EMBL/GenBank/DDBJ databases">
        <authorList>
            <consortium name="DOE Joint Genome Institute"/>
            <person name="Kuo A."/>
            <person name="Kohler A."/>
            <person name="Nagy L.G."/>
            <person name="Floudas D."/>
            <person name="Copeland A."/>
            <person name="Barry K.W."/>
            <person name="Cichocki N."/>
            <person name="Veneault-Fourrey C."/>
            <person name="LaButti K."/>
            <person name="Lindquist E.A."/>
            <person name="Lipzen A."/>
            <person name="Lundell T."/>
            <person name="Morin E."/>
            <person name="Murat C."/>
            <person name="Sun H."/>
            <person name="Tunlid A."/>
            <person name="Henrissat B."/>
            <person name="Grigoriev I.V."/>
            <person name="Hibbett D.S."/>
            <person name="Martin F."/>
            <person name="Nordberg H.P."/>
            <person name="Cantor M.N."/>
            <person name="Hua S.X."/>
        </authorList>
    </citation>
    <scope>NUCLEOTIDE SEQUENCE [LARGE SCALE GENOMIC DNA]</scope>
    <source>
        <strain evidence="1 2">LaAM-08-1</strain>
    </source>
</reference>
<proteinExistence type="predicted"/>
<reference evidence="2" key="2">
    <citation type="submission" date="2015-01" db="EMBL/GenBank/DDBJ databases">
        <title>Evolutionary Origins and Diversification of the Mycorrhizal Mutualists.</title>
        <authorList>
            <consortium name="DOE Joint Genome Institute"/>
            <consortium name="Mycorrhizal Genomics Consortium"/>
            <person name="Kohler A."/>
            <person name="Kuo A."/>
            <person name="Nagy L.G."/>
            <person name="Floudas D."/>
            <person name="Copeland A."/>
            <person name="Barry K.W."/>
            <person name="Cichocki N."/>
            <person name="Veneault-Fourrey C."/>
            <person name="LaButti K."/>
            <person name="Lindquist E.A."/>
            <person name="Lipzen A."/>
            <person name="Lundell T."/>
            <person name="Morin E."/>
            <person name="Murat C."/>
            <person name="Riley R."/>
            <person name="Ohm R."/>
            <person name="Sun H."/>
            <person name="Tunlid A."/>
            <person name="Henrissat B."/>
            <person name="Grigoriev I.V."/>
            <person name="Hibbett D.S."/>
            <person name="Martin F."/>
        </authorList>
    </citation>
    <scope>NUCLEOTIDE SEQUENCE [LARGE SCALE GENOMIC DNA]</scope>
    <source>
        <strain evidence="2">LaAM-08-1</strain>
    </source>
</reference>
<feature type="non-terminal residue" evidence="1">
    <location>
        <position position="65"/>
    </location>
</feature>
<gene>
    <name evidence="1" type="ORF">K443DRAFT_52733</name>
</gene>
<evidence type="ECO:0000313" key="2">
    <source>
        <dbReference type="Proteomes" id="UP000054477"/>
    </source>
</evidence>
<organism evidence="1 2">
    <name type="scientific">Laccaria amethystina LaAM-08-1</name>
    <dbReference type="NCBI Taxonomy" id="1095629"/>
    <lineage>
        <taxon>Eukaryota</taxon>
        <taxon>Fungi</taxon>
        <taxon>Dikarya</taxon>
        <taxon>Basidiomycota</taxon>
        <taxon>Agaricomycotina</taxon>
        <taxon>Agaricomycetes</taxon>
        <taxon>Agaricomycetidae</taxon>
        <taxon>Agaricales</taxon>
        <taxon>Agaricineae</taxon>
        <taxon>Hydnangiaceae</taxon>
        <taxon>Laccaria</taxon>
    </lineage>
</organism>
<dbReference type="AlphaFoldDB" id="A0A0C9WYS0"/>